<accession>A0ABN2VI54</accession>
<comment type="similarity">
    <text evidence="1 2">Belongs to the cytochrome P450 family.</text>
</comment>
<gene>
    <name evidence="3" type="ORF">GCM10009801_06610</name>
</gene>
<name>A0ABN2VI54_9ACTN</name>
<dbReference type="Pfam" id="PF00067">
    <property type="entry name" value="p450"/>
    <property type="match status" value="1"/>
</dbReference>
<dbReference type="Gene3D" id="1.10.630.10">
    <property type="entry name" value="Cytochrome P450"/>
    <property type="match status" value="1"/>
</dbReference>
<dbReference type="PANTHER" id="PTHR46696">
    <property type="entry name" value="P450, PUTATIVE (EUROFUNG)-RELATED"/>
    <property type="match status" value="1"/>
</dbReference>
<dbReference type="InterPro" id="IPR001128">
    <property type="entry name" value="Cyt_P450"/>
</dbReference>
<comment type="caution">
    <text evidence="3">The sequence shown here is derived from an EMBL/GenBank/DDBJ whole genome shotgun (WGS) entry which is preliminary data.</text>
</comment>
<dbReference type="InterPro" id="IPR017972">
    <property type="entry name" value="Cyt_P450_CS"/>
</dbReference>
<dbReference type="Proteomes" id="UP001500016">
    <property type="component" value="Unassembled WGS sequence"/>
</dbReference>
<proteinExistence type="inferred from homology"/>
<keyword evidence="2" id="KW-0479">Metal-binding</keyword>
<evidence type="ECO:0000256" key="1">
    <source>
        <dbReference type="ARBA" id="ARBA00010617"/>
    </source>
</evidence>
<evidence type="ECO:0000313" key="3">
    <source>
        <dbReference type="EMBL" id="GAA2063033.1"/>
    </source>
</evidence>
<protein>
    <submittedName>
        <fullName evidence="3">Cytochrome P450</fullName>
    </submittedName>
</protein>
<evidence type="ECO:0000313" key="4">
    <source>
        <dbReference type="Proteomes" id="UP001500016"/>
    </source>
</evidence>
<dbReference type="SUPFAM" id="SSF48264">
    <property type="entry name" value="Cytochrome P450"/>
    <property type="match status" value="1"/>
</dbReference>
<evidence type="ECO:0000256" key="2">
    <source>
        <dbReference type="RuleBase" id="RU000461"/>
    </source>
</evidence>
<dbReference type="RefSeq" id="WP_344523714.1">
    <property type="nucleotide sequence ID" value="NZ_BAAAPE010000001.1"/>
</dbReference>
<keyword evidence="4" id="KW-1185">Reference proteome</keyword>
<dbReference type="EMBL" id="BAAAPE010000001">
    <property type="protein sequence ID" value="GAA2063033.1"/>
    <property type="molecule type" value="Genomic_DNA"/>
</dbReference>
<keyword evidence="2" id="KW-0560">Oxidoreductase</keyword>
<dbReference type="InterPro" id="IPR002397">
    <property type="entry name" value="Cyt_P450_B"/>
</dbReference>
<dbReference type="InterPro" id="IPR036396">
    <property type="entry name" value="Cyt_P450_sf"/>
</dbReference>
<dbReference type="CDD" id="cd20625">
    <property type="entry name" value="CYP164-like"/>
    <property type="match status" value="1"/>
</dbReference>
<keyword evidence="2" id="KW-0503">Monooxygenase</keyword>
<sequence>MTTVPRDRTVIFNPFTREFMEDPYPHYAELRREVPVHHHPGGFWMLSRYDDVSALLRSDLSVEQRHVAPGPFRDAYARAGVSEKPRLKGLALLDLDPPDHDRLLKLVKKAFTTRAISSLEPMVHGLVDEALDRVAAEGGGDLVELLAFPLPFTVIGRMLGMPPIDTKHLRMLTSLVMRSVELTTDPEVMRVIEAADVEVFELISDAVQRKRKEPADDLLTALIAAESDGDKLTHDELVAQVTMLYVAGYETTVNLISGGALSLLRNPDQFALLRAEPDLTANAVEEMLRYEPPVHTSRRVTLEPYEVGGHVIPPGSFILANLAGANRDEEFWGPDAEEFDVRREKARRQLSFGSGMHHCLGAQLSRIEGRLAIGELVRRFPDMRMSGEIEWNGLRSLRGLAHLPVEV</sequence>
<keyword evidence="2" id="KW-0408">Iron</keyword>
<organism evidence="3 4">
    <name type="scientific">Streptomyces albiaxialis</name>
    <dbReference type="NCBI Taxonomy" id="329523"/>
    <lineage>
        <taxon>Bacteria</taxon>
        <taxon>Bacillati</taxon>
        <taxon>Actinomycetota</taxon>
        <taxon>Actinomycetes</taxon>
        <taxon>Kitasatosporales</taxon>
        <taxon>Streptomycetaceae</taxon>
        <taxon>Streptomyces</taxon>
    </lineage>
</organism>
<keyword evidence="2" id="KW-0349">Heme</keyword>
<dbReference type="PRINTS" id="PR00385">
    <property type="entry name" value="P450"/>
</dbReference>
<dbReference type="PRINTS" id="PR00359">
    <property type="entry name" value="BP450"/>
</dbReference>
<dbReference type="PANTHER" id="PTHR46696:SF1">
    <property type="entry name" value="CYTOCHROME P450 YJIB-RELATED"/>
    <property type="match status" value="1"/>
</dbReference>
<dbReference type="PROSITE" id="PS00086">
    <property type="entry name" value="CYTOCHROME_P450"/>
    <property type="match status" value="1"/>
</dbReference>
<reference evidence="3 4" key="1">
    <citation type="journal article" date="2019" name="Int. J. Syst. Evol. Microbiol.">
        <title>The Global Catalogue of Microorganisms (GCM) 10K type strain sequencing project: providing services to taxonomists for standard genome sequencing and annotation.</title>
        <authorList>
            <consortium name="The Broad Institute Genomics Platform"/>
            <consortium name="The Broad Institute Genome Sequencing Center for Infectious Disease"/>
            <person name="Wu L."/>
            <person name="Ma J."/>
        </authorList>
    </citation>
    <scope>NUCLEOTIDE SEQUENCE [LARGE SCALE GENOMIC DNA]</scope>
    <source>
        <strain evidence="3 4">JCM 15478</strain>
    </source>
</reference>